<organism evidence="1 2">
    <name type="scientific">Molorchus minor</name>
    <dbReference type="NCBI Taxonomy" id="1323400"/>
    <lineage>
        <taxon>Eukaryota</taxon>
        <taxon>Metazoa</taxon>
        <taxon>Ecdysozoa</taxon>
        <taxon>Arthropoda</taxon>
        <taxon>Hexapoda</taxon>
        <taxon>Insecta</taxon>
        <taxon>Pterygota</taxon>
        <taxon>Neoptera</taxon>
        <taxon>Endopterygota</taxon>
        <taxon>Coleoptera</taxon>
        <taxon>Polyphaga</taxon>
        <taxon>Cucujiformia</taxon>
        <taxon>Chrysomeloidea</taxon>
        <taxon>Cerambycidae</taxon>
        <taxon>Lamiinae</taxon>
        <taxon>Monochamini</taxon>
        <taxon>Molorchus</taxon>
    </lineage>
</organism>
<evidence type="ECO:0000313" key="1">
    <source>
        <dbReference type="EMBL" id="KAJ8981085.1"/>
    </source>
</evidence>
<dbReference type="InterPro" id="IPR036728">
    <property type="entry name" value="PBP_GOBP_sf"/>
</dbReference>
<dbReference type="SUPFAM" id="SSF47565">
    <property type="entry name" value="Insect pheromone/odorant-binding proteins"/>
    <property type="match status" value="1"/>
</dbReference>
<accession>A0ABQ9JS22</accession>
<feature type="non-terminal residue" evidence="1">
    <location>
        <position position="90"/>
    </location>
</feature>
<dbReference type="Gene3D" id="1.10.238.20">
    <property type="entry name" value="Pheromone/general odorant binding protein domain"/>
    <property type="match status" value="1"/>
</dbReference>
<sequence length="90" mass="10188">MFSALIRKVNDDKVFEDDEKLKCYIKCMFVTGGCMNEEGIMDEETAIAVMNQDYRDIVVPMVKDCGTKIGTTPCENAWLTAQCWAKHSPD</sequence>
<evidence type="ECO:0000313" key="2">
    <source>
        <dbReference type="Proteomes" id="UP001162164"/>
    </source>
</evidence>
<protein>
    <submittedName>
        <fullName evidence="1">Uncharacterized protein</fullName>
    </submittedName>
</protein>
<dbReference type="CDD" id="cd23992">
    <property type="entry name" value="PBP_GOBP"/>
    <property type="match status" value="1"/>
</dbReference>
<dbReference type="InterPro" id="IPR006170">
    <property type="entry name" value="PBP/GOBP"/>
</dbReference>
<dbReference type="SMART" id="SM00708">
    <property type="entry name" value="PhBP"/>
    <property type="match status" value="1"/>
</dbReference>
<comment type="caution">
    <text evidence="1">The sequence shown here is derived from an EMBL/GenBank/DDBJ whole genome shotgun (WGS) entry which is preliminary data.</text>
</comment>
<dbReference type="Pfam" id="PF01395">
    <property type="entry name" value="PBP_GOBP"/>
    <property type="match status" value="1"/>
</dbReference>
<dbReference type="Proteomes" id="UP001162164">
    <property type="component" value="Unassembled WGS sequence"/>
</dbReference>
<dbReference type="EMBL" id="JAPWTJ010000203">
    <property type="protein sequence ID" value="KAJ8981085.1"/>
    <property type="molecule type" value="Genomic_DNA"/>
</dbReference>
<name>A0ABQ9JS22_9CUCU</name>
<gene>
    <name evidence="1" type="ORF">NQ317_005482</name>
</gene>
<reference evidence="1" key="1">
    <citation type="journal article" date="2023" name="Insect Mol. Biol.">
        <title>Genome sequencing provides insights into the evolution of gene families encoding plant cell wall-degrading enzymes in longhorned beetles.</title>
        <authorList>
            <person name="Shin N.R."/>
            <person name="Okamura Y."/>
            <person name="Kirsch R."/>
            <person name="Pauchet Y."/>
        </authorList>
    </citation>
    <scope>NUCLEOTIDE SEQUENCE</scope>
    <source>
        <strain evidence="1">MMC_N1</strain>
    </source>
</reference>
<proteinExistence type="predicted"/>
<keyword evidence="2" id="KW-1185">Reference proteome</keyword>